<keyword evidence="2" id="KW-0805">Transcription regulation</keyword>
<dbReference type="PANTHER" id="PTHR30419">
    <property type="entry name" value="HTH-TYPE TRANSCRIPTIONAL REGULATOR YBHD"/>
    <property type="match status" value="1"/>
</dbReference>
<dbReference type="AlphaFoldDB" id="A0A944M7T1"/>
<evidence type="ECO:0000313" key="6">
    <source>
        <dbReference type="EMBL" id="MBT2988829.1"/>
    </source>
</evidence>
<evidence type="ECO:0000259" key="5">
    <source>
        <dbReference type="PROSITE" id="PS50931"/>
    </source>
</evidence>
<dbReference type="InterPro" id="IPR036390">
    <property type="entry name" value="WH_DNA-bd_sf"/>
</dbReference>
<protein>
    <submittedName>
        <fullName evidence="6">LysR family transcriptional regulator</fullName>
    </submittedName>
</protein>
<organism evidence="6 7">
    <name type="scientific">Candidatus Thiodiazotropha taylori</name>
    <dbReference type="NCBI Taxonomy" id="2792791"/>
    <lineage>
        <taxon>Bacteria</taxon>
        <taxon>Pseudomonadati</taxon>
        <taxon>Pseudomonadota</taxon>
        <taxon>Gammaproteobacteria</taxon>
        <taxon>Chromatiales</taxon>
        <taxon>Sedimenticolaceae</taxon>
        <taxon>Candidatus Thiodiazotropha</taxon>
    </lineage>
</organism>
<dbReference type="GO" id="GO:0003700">
    <property type="term" value="F:DNA-binding transcription factor activity"/>
    <property type="evidence" value="ECO:0007669"/>
    <property type="project" value="InterPro"/>
</dbReference>
<dbReference type="SUPFAM" id="SSF46785">
    <property type="entry name" value="Winged helix' DNA-binding domain"/>
    <property type="match status" value="1"/>
</dbReference>
<dbReference type="InterPro" id="IPR000847">
    <property type="entry name" value="LysR_HTH_N"/>
</dbReference>
<keyword evidence="3" id="KW-0238">DNA-binding</keyword>
<dbReference type="InterPro" id="IPR050950">
    <property type="entry name" value="HTH-type_LysR_regulators"/>
</dbReference>
<dbReference type="Gene3D" id="1.10.10.10">
    <property type="entry name" value="Winged helix-like DNA-binding domain superfamily/Winged helix DNA-binding domain"/>
    <property type="match status" value="1"/>
</dbReference>
<dbReference type="Gene3D" id="3.40.190.10">
    <property type="entry name" value="Periplasmic binding protein-like II"/>
    <property type="match status" value="2"/>
</dbReference>
<evidence type="ECO:0000256" key="2">
    <source>
        <dbReference type="ARBA" id="ARBA00023015"/>
    </source>
</evidence>
<dbReference type="Proteomes" id="UP000770889">
    <property type="component" value="Unassembled WGS sequence"/>
</dbReference>
<feature type="domain" description="HTH lysR-type" evidence="5">
    <location>
        <begin position="1"/>
        <end position="58"/>
    </location>
</feature>
<name>A0A944M7T1_9GAMM</name>
<comment type="similarity">
    <text evidence="1">Belongs to the LysR transcriptional regulatory family.</text>
</comment>
<dbReference type="InterPro" id="IPR036388">
    <property type="entry name" value="WH-like_DNA-bd_sf"/>
</dbReference>
<keyword evidence="4" id="KW-0804">Transcription</keyword>
<dbReference type="PRINTS" id="PR00039">
    <property type="entry name" value="HTHLYSR"/>
</dbReference>
<dbReference type="PROSITE" id="PS50931">
    <property type="entry name" value="HTH_LYSR"/>
    <property type="match status" value="1"/>
</dbReference>
<evidence type="ECO:0000256" key="4">
    <source>
        <dbReference type="ARBA" id="ARBA00023163"/>
    </source>
</evidence>
<evidence type="ECO:0000313" key="7">
    <source>
        <dbReference type="Proteomes" id="UP000770889"/>
    </source>
</evidence>
<reference evidence="6 7" key="1">
    <citation type="submission" date="2021-05" db="EMBL/GenBank/DDBJ databases">
        <title>Genetic and Functional Diversity in Clade A Lucinid endosymbionts from the Bahamas.</title>
        <authorList>
            <person name="Giani N.M."/>
            <person name="Engel A.S."/>
            <person name="Campbell B.J."/>
        </authorList>
    </citation>
    <scope>NUCLEOTIDE SEQUENCE [LARGE SCALE GENOMIC DNA]</scope>
    <source>
        <strain evidence="6">LUC16012Gg_MoonRockCtena</strain>
    </source>
</reference>
<dbReference type="GO" id="GO:0005829">
    <property type="term" value="C:cytosol"/>
    <property type="evidence" value="ECO:0007669"/>
    <property type="project" value="TreeGrafter"/>
</dbReference>
<accession>A0A944M7T1</accession>
<dbReference type="Pfam" id="PF00126">
    <property type="entry name" value="HTH_1"/>
    <property type="match status" value="1"/>
</dbReference>
<sequence length="313" mass="34836">MNLKQLQFAARVAETQSFSRAAELCYATQPTLSNAISQLEDELGGRLFERTTRRVDLTPFGEYMLPRINEVLRSLDELTKAADAYHNPVHKILRLGFSPLVDMRLLDRVLEPFRQANPDVTIFFKECFIDELDERLGRGQIDIQIVPTTAENETDHSCLFYRDPLHYLPAADDGQATNHLSYKIADLPATPVILTGGGCGLNGALTALLKSQGVELHAYPGQALSYKVIEEWASLGIGAGILPKAKISTDYKAGYPLFIERDEPACFSFVWIWNSDSTQPEHVTSFLDYIRDTVPVLVSGQSGRVSAQQVETV</sequence>
<comment type="caution">
    <text evidence="6">The sequence shown here is derived from an EMBL/GenBank/DDBJ whole genome shotgun (WGS) entry which is preliminary data.</text>
</comment>
<evidence type="ECO:0000256" key="1">
    <source>
        <dbReference type="ARBA" id="ARBA00009437"/>
    </source>
</evidence>
<dbReference type="CDD" id="cd05466">
    <property type="entry name" value="PBP2_LTTR_substrate"/>
    <property type="match status" value="1"/>
</dbReference>
<gene>
    <name evidence="6" type="ORF">KME65_07670</name>
</gene>
<proteinExistence type="inferred from homology"/>
<dbReference type="FunFam" id="1.10.10.10:FF:000001">
    <property type="entry name" value="LysR family transcriptional regulator"/>
    <property type="match status" value="1"/>
</dbReference>
<dbReference type="SUPFAM" id="SSF53850">
    <property type="entry name" value="Periplasmic binding protein-like II"/>
    <property type="match status" value="1"/>
</dbReference>
<dbReference type="InterPro" id="IPR005119">
    <property type="entry name" value="LysR_subst-bd"/>
</dbReference>
<dbReference type="GO" id="GO:0003677">
    <property type="term" value="F:DNA binding"/>
    <property type="evidence" value="ECO:0007669"/>
    <property type="project" value="UniProtKB-KW"/>
</dbReference>
<evidence type="ECO:0000256" key="3">
    <source>
        <dbReference type="ARBA" id="ARBA00023125"/>
    </source>
</evidence>
<dbReference type="Pfam" id="PF03466">
    <property type="entry name" value="LysR_substrate"/>
    <property type="match status" value="1"/>
</dbReference>
<dbReference type="EMBL" id="JAHHGM010000005">
    <property type="protein sequence ID" value="MBT2988829.1"/>
    <property type="molecule type" value="Genomic_DNA"/>
</dbReference>